<comment type="caution">
    <text evidence="1">The sequence shown here is derived from an EMBL/GenBank/DDBJ whole genome shotgun (WGS) entry which is preliminary data.</text>
</comment>
<evidence type="ECO:0000313" key="1">
    <source>
        <dbReference type="EMBL" id="OGK41323.1"/>
    </source>
</evidence>
<organism evidence="1 2">
    <name type="scientific">Candidatus Roizmanbacteria bacterium RIFCSPLOWO2_01_FULL_35_13</name>
    <dbReference type="NCBI Taxonomy" id="1802055"/>
    <lineage>
        <taxon>Bacteria</taxon>
        <taxon>Candidatus Roizmaniibacteriota</taxon>
    </lineage>
</organism>
<evidence type="ECO:0000313" key="2">
    <source>
        <dbReference type="Proteomes" id="UP000179270"/>
    </source>
</evidence>
<dbReference type="STRING" id="1802055.A3A74_03245"/>
<accession>A0A1F7ID81</accession>
<proteinExistence type="predicted"/>
<reference evidence="1 2" key="1">
    <citation type="journal article" date="2016" name="Nat. Commun.">
        <title>Thousands of microbial genomes shed light on interconnected biogeochemical processes in an aquifer system.</title>
        <authorList>
            <person name="Anantharaman K."/>
            <person name="Brown C.T."/>
            <person name="Hug L.A."/>
            <person name="Sharon I."/>
            <person name="Castelle C.J."/>
            <person name="Probst A.J."/>
            <person name="Thomas B.C."/>
            <person name="Singh A."/>
            <person name="Wilkins M.J."/>
            <person name="Karaoz U."/>
            <person name="Brodie E.L."/>
            <person name="Williams K.H."/>
            <person name="Hubbard S.S."/>
            <person name="Banfield J.F."/>
        </authorList>
    </citation>
    <scope>NUCLEOTIDE SEQUENCE [LARGE SCALE GENOMIC DNA]</scope>
</reference>
<name>A0A1F7ID81_9BACT</name>
<gene>
    <name evidence="1" type="ORF">A3A74_03245</name>
</gene>
<dbReference type="AlphaFoldDB" id="A0A1F7ID81"/>
<sequence>MAERKIRKSKAEEAGGLDAGKIQKTVEPMRADPFSCKLYEQIVWSKEVEELRKINFRYGVEVLQRLSLIHTQCNNPILHEQK</sequence>
<dbReference type="EMBL" id="MGAF01000019">
    <property type="protein sequence ID" value="OGK41323.1"/>
    <property type="molecule type" value="Genomic_DNA"/>
</dbReference>
<dbReference type="Proteomes" id="UP000179270">
    <property type="component" value="Unassembled WGS sequence"/>
</dbReference>
<protein>
    <submittedName>
        <fullName evidence="1">Uncharacterized protein</fullName>
    </submittedName>
</protein>